<dbReference type="PRINTS" id="PR00040">
    <property type="entry name" value="HTHMERR"/>
</dbReference>
<name>A0ABU8WUP5_9BURK</name>
<protein>
    <submittedName>
        <fullName evidence="4">Cd(II)/Pb(II)-responsive transcriptional regulator</fullName>
    </submittedName>
</protein>
<dbReference type="EMBL" id="JBBKZT010000015">
    <property type="protein sequence ID" value="MEJ8850550.1"/>
    <property type="molecule type" value="Genomic_DNA"/>
</dbReference>
<comment type="caution">
    <text evidence="4">The sequence shown here is derived from an EMBL/GenBank/DDBJ whole genome shotgun (WGS) entry which is preliminary data.</text>
</comment>
<evidence type="ECO:0000313" key="5">
    <source>
        <dbReference type="Proteomes" id="UP001385892"/>
    </source>
</evidence>
<keyword evidence="5" id="KW-1185">Reference proteome</keyword>
<dbReference type="InterPro" id="IPR011791">
    <property type="entry name" value="CadR-PbrR"/>
</dbReference>
<feature type="compositionally biased region" description="Polar residues" evidence="2">
    <location>
        <begin position="143"/>
        <end position="159"/>
    </location>
</feature>
<feature type="compositionally biased region" description="Low complexity" evidence="2">
    <location>
        <begin position="162"/>
        <end position="172"/>
    </location>
</feature>
<dbReference type="InterPro" id="IPR009061">
    <property type="entry name" value="DNA-bd_dom_put_sf"/>
</dbReference>
<evidence type="ECO:0000256" key="1">
    <source>
        <dbReference type="ARBA" id="ARBA00023125"/>
    </source>
</evidence>
<dbReference type="Proteomes" id="UP001385892">
    <property type="component" value="Unassembled WGS sequence"/>
</dbReference>
<dbReference type="SMART" id="SM00422">
    <property type="entry name" value="HTH_MERR"/>
    <property type="match status" value="1"/>
</dbReference>
<feature type="domain" description="HTH merR-type" evidence="3">
    <location>
        <begin position="1"/>
        <end position="69"/>
    </location>
</feature>
<evidence type="ECO:0000313" key="4">
    <source>
        <dbReference type="EMBL" id="MEJ8850550.1"/>
    </source>
</evidence>
<proteinExistence type="predicted"/>
<organism evidence="4 5">
    <name type="scientific">Variovorax rhizosphaerae</name>
    <dbReference type="NCBI Taxonomy" id="1836200"/>
    <lineage>
        <taxon>Bacteria</taxon>
        <taxon>Pseudomonadati</taxon>
        <taxon>Pseudomonadota</taxon>
        <taxon>Betaproteobacteria</taxon>
        <taxon>Burkholderiales</taxon>
        <taxon>Comamonadaceae</taxon>
        <taxon>Variovorax</taxon>
    </lineage>
</organism>
<reference evidence="4 5" key="1">
    <citation type="submission" date="2024-03" db="EMBL/GenBank/DDBJ databases">
        <title>Novel species of the genus Variovorax.</title>
        <authorList>
            <person name="Liu Q."/>
            <person name="Xin Y.-H."/>
        </authorList>
    </citation>
    <scope>NUCLEOTIDE SEQUENCE [LARGE SCALE GENOMIC DNA]</scope>
    <source>
        <strain evidence="4 5">KACC 18900</strain>
    </source>
</reference>
<dbReference type="PROSITE" id="PS50937">
    <property type="entry name" value="HTH_MERR_2"/>
    <property type="match status" value="1"/>
</dbReference>
<dbReference type="InterPro" id="IPR000551">
    <property type="entry name" value="MerR-type_HTH_dom"/>
</dbReference>
<feature type="region of interest" description="Disordered" evidence="2">
    <location>
        <begin position="141"/>
        <end position="181"/>
    </location>
</feature>
<dbReference type="PANTHER" id="PTHR30204:SF92">
    <property type="entry name" value="HTH-TYPE TRANSCRIPTIONAL REGULATOR ZNTR"/>
    <property type="match status" value="1"/>
</dbReference>
<dbReference type="RefSeq" id="WP_340345917.1">
    <property type="nucleotide sequence ID" value="NZ_JBBKZT010000015.1"/>
</dbReference>
<keyword evidence="1" id="KW-0238">DNA-binding</keyword>
<gene>
    <name evidence="4" type="ORF">WKW82_28195</name>
</gene>
<accession>A0ABU8WUP5</accession>
<dbReference type="PANTHER" id="PTHR30204">
    <property type="entry name" value="REDOX-CYCLING DRUG-SENSING TRANSCRIPTIONAL ACTIVATOR SOXR"/>
    <property type="match status" value="1"/>
</dbReference>
<dbReference type="Gene3D" id="1.10.1660.10">
    <property type="match status" value="1"/>
</dbReference>
<dbReference type="CDD" id="cd04784">
    <property type="entry name" value="HTH_CadR-PbrR"/>
    <property type="match status" value="1"/>
</dbReference>
<dbReference type="SUPFAM" id="SSF46955">
    <property type="entry name" value="Putative DNA-binding domain"/>
    <property type="match status" value="1"/>
</dbReference>
<evidence type="ECO:0000259" key="3">
    <source>
        <dbReference type="PROSITE" id="PS50937"/>
    </source>
</evidence>
<evidence type="ECO:0000256" key="2">
    <source>
        <dbReference type="SAM" id="MobiDB-lite"/>
    </source>
</evidence>
<dbReference type="InterPro" id="IPR047057">
    <property type="entry name" value="MerR_fam"/>
</dbReference>
<dbReference type="Pfam" id="PF13411">
    <property type="entry name" value="MerR_1"/>
    <property type="match status" value="1"/>
</dbReference>
<sequence length="181" mass="19494">MKISELSRATGVDTDTIRYYEKTGLLPAPAREPNGYRAYGPEHLEGLSFVRHCRALDIPLADVARLLAFSAKPDGDCGDINRLIDDQIVRVRARLASLHALETQLTQLRSRCTEPHEAADCGILNELVSAAHGEACACHATGAQRQRPPSSTSMPQRPTSGPPTTATADCAPPKTPPANRC</sequence>